<feature type="domain" description="Glutamyl/glutaminyl-tRNA synthetase class Ib anti-codon binding" evidence="15">
    <location>
        <begin position="534"/>
        <end position="617"/>
    </location>
</feature>
<dbReference type="InterPro" id="IPR000924">
    <property type="entry name" value="Glu/Gln-tRNA-synth"/>
</dbReference>
<proteinExistence type="inferred from homology"/>
<organism evidence="17 18">
    <name type="scientific">Porphyridium purpureum</name>
    <name type="common">Red alga</name>
    <name type="synonym">Porphyridium cruentum</name>
    <dbReference type="NCBI Taxonomy" id="35688"/>
    <lineage>
        <taxon>Eukaryota</taxon>
        <taxon>Rhodophyta</taxon>
        <taxon>Bangiophyceae</taxon>
        <taxon>Porphyridiales</taxon>
        <taxon>Porphyridiaceae</taxon>
        <taxon>Porphyridium</taxon>
    </lineage>
</organism>
<evidence type="ECO:0000256" key="1">
    <source>
        <dbReference type="ARBA" id="ARBA00004496"/>
    </source>
</evidence>
<dbReference type="PRINTS" id="PR00987">
    <property type="entry name" value="TRNASYNTHGLU"/>
</dbReference>
<dbReference type="InterPro" id="IPR004526">
    <property type="entry name" value="Glu-tRNA-synth_arc/euk"/>
</dbReference>
<dbReference type="Proteomes" id="UP000324585">
    <property type="component" value="Unassembled WGS sequence"/>
</dbReference>
<keyword evidence="9 13" id="KW-0648">Protein biosynthesis</keyword>
<keyword evidence="7 13" id="KW-0547">Nucleotide-binding</keyword>
<dbReference type="InterPro" id="IPR050132">
    <property type="entry name" value="Gln/Glu-tRNA_Ligase"/>
</dbReference>
<feature type="domain" description="tRNA synthetases class I (E and Q) anti-codon binding" evidence="16">
    <location>
        <begin position="636"/>
        <end position="709"/>
    </location>
</feature>
<dbReference type="GO" id="GO:0005829">
    <property type="term" value="C:cytosol"/>
    <property type="evidence" value="ECO:0007669"/>
    <property type="project" value="TreeGrafter"/>
</dbReference>
<dbReference type="GO" id="GO:0017102">
    <property type="term" value="C:methionyl glutamyl tRNA synthetase complex"/>
    <property type="evidence" value="ECO:0007669"/>
    <property type="project" value="TreeGrafter"/>
</dbReference>
<dbReference type="SUPFAM" id="SSF50715">
    <property type="entry name" value="Ribosomal protein L25-like"/>
    <property type="match status" value="1"/>
</dbReference>
<dbReference type="InterPro" id="IPR036282">
    <property type="entry name" value="Glutathione-S-Trfase_C_sf"/>
</dbReference>
<evidence type="ECO:0000313" key="18">
    <source>
        <dbReference type="Proteomes" id="UP000324585"/>
    </source>
</evidence>
<keyword evidence="18" id="KW-1185">Reference proteome</keyword>
<dbReference type="OrthoDB" id="10250478at2759"/>
<dbReference type="Pfam" id="PF03950">
    <property type="entry name" value="tRNA-synt_1c_C"/>
    <property type="match status" value="1"/>
</dbReference>
<dbReference type="InterPro" id="IPR020056">
    <property type="entry name" value="Rbsml_bL25/Gln-tRNA_synth_N"/>
</dbReference>
<gene>
    <name evidence="17" type="ORF">FVE85_5582</name>
</gene>
<dbReference type="InterPro" id="IPR020058">
    <property type="entry name" value="Glu/Gln-tRNA-synth_Ib_cat-dom"/>
</dbReference>
<comment type="catalytic activity">
    <reaction evidence="12">
        <text>tRNA(Glu) + L-glutamate + ATP = L-glutamyl-tRNA(Glu) + AMP + diphosphate</text>
        <dbReference type="Rhea" id="RHEA:23540"/>
        <dbReference type="Rhea" id="RHEA-COMP:9663"/>
        <dbReference type="Rhea" id="RHEA-COMP:9680"/>
        <dbReference type="ChEBI" id="CHEBI:29985"/>
        <dbReference type="ChEBI" id="CHEBI:30616"/>
        <dbReference type="ChEBI" id="CHEBI:33019"/>
        <dbReference type="ChEBI" id="CHEBI:78442"/>
        <dbReference type="ChEBI" id="CHEBI:78520"/>
        <dbReference type="ChEBI" id="CHEBI:456215"/>
        <dbReference type="EC" id="6.1.1.17"/>
    </reaction>
</comment>
<dbReference type="PANTHER" id="PTHR43097:SF5">
    <property type="entry name" value="GLUTAMATE--TRNA LIGASE"/>
    <property type="match status" value="1"/>
</dbReference>
<keyword evidence="4" id="KW-0963">Cytoplasm</keyword>
<dbReference type="Pfam" id="PF20974">
    <property type="entry name" value="tRNA-synt_1c_C2"/>
    <property type="match status" value="1"/>
</dbReference>
<evidence type="ECO:0000256" key="6">
    <source>
        <dbReference type="ARBA" id="ARBA00022598"/>
    </source>
</evidence>
<dbReference type="InterPro" id="IPR014729">
    <property type="entry name" value="Rossmann-like_a/b/a_fold"/>
</dbReference>
<evidence type="ECO:0000259" key="14">
    <source>
        <dbReference type="Pfam" id="PF00749"/>
    </source>
</evidence>
<dbReference type="GO" id="GO:0004818">
    <property type="term" value="F:glutamate-tRNA ligase activity"/>
    <property type="evidence" value="ECO:0007669"/>
    <property type="project" value="UniProtKB-EC"/>
</dbReference>
<dbReference type="InterPro" id="IPR049437">
    <property type="entry name" value="tRNA-synt_1c_C2"/>
</dbReference>
<comment type="similarity">
    <text evidence="2">Belongs to the class-I aminoacyl-tRNA synthetase family. Glutamate--tRNA ligase type 2 subfamily.</text>
</comment>
<evidence type="ECO:0000256" key="7">
    <source>
        <dbReference type="ARBA" id="ARBA00022741"/>
    </source>
</evidence>
<reference evidence="18" key="1">
    <citation type="journal article" date="2019" name="Nat. Commun.">
        <title>Expansion of phycobilisome linker gene families in mesophilic red algae.</title>
        <authorList>
            <person name="Lee J."/>
            <person name="Kim D."/>
            <person name="Bhattacharya D."/>
            <person name="Yoon H.S."/>
        </authorList>
    </citation>
    <scope>NUCLEOTIDE SEQUENCE [LARGE SCALE GENOMIC DNA]</scope>
    <source>
        <strain evidence="18">CCMP 1328</strain>
    </source>
</reference>
<evidence type="ECO:0000256" key="10">
    <source>
        <dbReference type="ARBA" id="ARBA00023146"/>
    </source>
</evidence>
<dbReference type="FunFam" id="3.90.800.10:FF:000001">
    <property type="entry name" value="Glutamine--tRNA ligase"/>
    <property type="match status" value="1"/>
</dbReference>
<evidence type="ECO:0000256" key="5">
    <source>
        <dbReference type="ARBA" id="ARBA00022553"/>
    </source>
</evidence>
<dbReference type="NCBIfam" id="TIGR00463">
    <property type="entry name" value="gltX_arch"/>
    <property type="match status" value="1"/>
</dbReference>
<dbReference type="Gene3D" id="3.40.50.620">
    <property type="entry name" value="HUPs"/>
    <property type="match status" value="1"/>
</dbReference>
<sequence>MEVRVGPQCLCTRAVYRMLNLTATHCALVQEKQGSGDGGAERAGRVVCSYPSGQSLTEPHVATSADKTAPKSRIDMSDAAAAMMLWHGGRMPGCKLLDASQMILCAEWMNTIARLPAEELLKTVNLHLVLRTFVLGEMFSVADVAIWAHFVQNPRAADALRLCLEERNPATRFFRRWWKYLTSLDVLKVAQQAAQSTVTGDWDEVMRLAKSAGSFDLDFPGLEPGKVVTRFPPEPSGYLHIGHAKAALMNDFLARYYGGKLIIRFDDTNPMKEKLEYEQSILEDLGRLGVRPDVMEYTSDYFETLLEFAKRFILEGKAYVDMTPVEQVREMRMKREESEFRSQSVEKNLELWDEMLSATETGQKCVLRAKIDMKNNNGAMRDPILYRFVLDPPHHRTGTKYKMYPSYDFSCPIVDSLEGVTHALRSAEYSDREEQYYWMAKAAGLRVPHMWDFARLNFQYTVMSKRKLLWFVTQGYVEGWNDPRFPTVQGIRRRGLTVTALRAFILSQGASKASSLMEWDKIWAINKKVIDPIAPRHTAIDAANHVRAVVQNFGDAEEVVSAPKHKKNPDVGMKLVIRSKALILEKEDAASVKVGEIVTLMDWGNMRVEHVDEADGSLKLEFLPDNADFKKTKKFTWLSAHRPNELVPVLLVKFDHLVTKAKIEEEDDIEKIRNPNSRVETPALADVNVRGLQKGDIIQMERRGFFICDSVPFSDAAKERMITLFEIPDGRGAR</sequence>
<comment type="subcellular location">
    <subcellularLocation>
        <location evidence="1">Cytoplasm</location>
    </subcellularLocation>
</comment>
<name>A0A5J4Z5T2_PORPP</name>
<dbReference type="FunFam" id="2.40.240.10:FF:000004">
    <property type="entry name" value="Glutamyl-tRNA synthetase, cytoplasmic"/>
    <property type="match status" value="1"/>
</dbReference>
<comment type="caution">
    <text evidence="17">The sequence shown here is derived from an EMBL/GenBank/DDBJ whole genome shotgun (WGS) entry which is preliminary data.</text>
</comment>
<dbReference type="InterPro" id="IPR020059">
    <property type="entry name" value="Glu/Gln-tRNA-synth_Ib_codon-bd"/>
</dbReference>
<evidence type="ECO:0000256" key="11">
    <source>
        <dbReference type="ARBA" id="ARBA00030865"/>
    </source>
</evidence>
<dbReference type="SUPFAM" id="SSF52374">
    <property type="entry name" value="Nucleotidylyl transferase"/>
    <property type="match status" value="1"/>
</dbReference>
<dbReference type="PROSITE" id="PS00178">
    <property type="entry name" value="AA_TRNA_LIGASE_I"/>
    <property type="match status" value="1"/>
</dbReference>
<dbReference type="Gene3D" id="2.40.240.10">
    <property type="entry name" value="Ribosomal Protein L25, Chain P"/>
    <property type="match status" value="1"/>
</dbReference>
<keyword evidence="6 13" id="KW-0436">Ligase</keyword>
<feature type="domain" description="Glutamyl/glutaminyl-tRNA synthetase class Ib catalytic" evidence="14">
    <location>
        <begin position="226"/>
        <end position="531"/>
    </location>
</feature>
<evidence type="ECO:0000256" key="9">
    <source>
        <dbReference type="ARBA" id="ARBA00022917"/>
    </source>
</evidence>
<dbReference type="SUPFAM" id="SSF47616">
    <property type="entry name" value="GST C-terminal domain-like"/>
    <property type="match status" value="1"/>
</dbReference>
<dbReference type="HAMAP" id="MF_02076">
    <property type="entry name" value="Glu_tRNA_synth_type2"/>
    <property type="match status" value="1"/>
</dbReference>
<evidence type="ECO:0000313" key="17">
    <source>
        <dbReference type="EMBL" id="KAA8497997.1"/>
    </source>
</evidence>
<dbReference type="EC" id="6.1.1.17" evidence="3"/>
<keyword evidence="8 13" id="KW-0067">ATP-binding</keyword>
<dbReference type="FunFam" id="3.40.50.620:FF:000037">
    <property type="entry name" value="Glutamine--tRNA ligase cytoplasmic"/>
    <property type="match status" value="1"/>
</dbReference>
<evidence type="ECO:0000259" key="16">
    <source>
        <dbReference type="Pfam" id="PF20974"/>
    </source>
</evidence>
<dbReference type="OMA" id="CPVVDSH"/>
<evidence type="ECO:0000259" key="15">
    <source>
        <dbReference type="Pfam" id="PF03950"/>
    </source>
</evidence>
<dbReference type="AlphaFoldDB" id="A0A5J4Z5T2"/>
<dbReference type="InterPro" id="IPR011035">
    <property type="entry name" value="Ribosomal_bL25/Gln-tRNA_synth"/>
</dbReference>
<evidence type="ECO:0000256" key="8">
    <source>
        <dbReference type="ARBA" id="ARBA00022840"/>
    </source>
</evidence>
<evidence type="ECO:0000256" key="3">
    <source>
        <dbReference type="ARBA" id="ARBA00012835"/>
    </source>
</evidence>
<protein>
    <recommendedName>
        <fullName evidence="3">glutamate--tRNA ligase</fullName>
        <ecNumber evidence="3">6.1.1.17</ecNumber>
    </recommendedName>
    <alternativeName>
        <fullName evidence="11">Glutamyl-tRNA synthetase</fullName>
    </alternativeName>
</protein>
<accession>A0A5J4Z5T2</accession>
<dbReference type="EMBL" id="VRMN01000001">
    <property type="protein sequence ID" value="KAA8497997.1"/>
    <property type="molecule type" value="Genomic_DNA"/>
</dbReference>
<dbReference type="Gene3D" id="1.20.1050.130">
    <property type="match status" value="1"/>
</dbReference>
<dbReference type="GO" id="GO:0006424">
    <property type="term" value="P:glutamyl-tRNA aminoacylation"/>
    <property type="evidence" value="ECO:0007669"/>
    <property type="project" value="InterPro"/>
</dbReference>
<evidence type="ECO:0000256" key="12">
    <source>
        <dbReference type="ARBA" id="ARBA00048351"/>
    </source>
</evidence>
<evidence type="ECO:0000256" key="4">
    <source>
        <dbReference type="ARBA" id="ARBA00022490"/>
    </source>
</evidence>
<evidence type="ECO:0000256" key="13">
    <source>
        <dbReference type="RuleBase" id="RU363037"/>
    </source>
</evidence>
<dbReference type="InterPro" id="IPR001412">
    <property type="entry name" value="aa-tRNA-synth_I_CS"/>
</dbReference>
<dbReference type="FunFam" id="1.10.1160.10:FF:000001">
    <property type="entry name" value="Glutamine--tRNA ligase"/>
    <property type="match status" value="1"/>
</dbReference>
<evidence type="ECO:0000256" key="2">
    <source>
        <dbReference type="ARBA" id="ARBA00008927"/>
    </source>
</evidence>
<keyword evidence="5" id="KW-0597">Phosphoprotein</keyword>
<dbReference type="Pfam" id="PF00749">
    <property type="entry name" value="tRNA-synt_1c"/>
    <property type="match status" value="1"/>
</dbReference>
<dbReference type="PANTHER" id="PTHR43097">
    <property type="entry name" value="GLUTAMINE-TRNA LIGASE"/>
    <property type="match status" value="1"/>
</dbReference>
<dbReference type="GO" id="GO:0005524">
    <property type="term" value="F:ATP binding"/>
    <property type="evidence" value="ECO:0007669"/>
    <property type="project" value="UniProtKB-KW"/>
</dbReference>
<keyword evidence="10 13" id="KW-0030">Aminoacyl-tRNA synthetase</keyword>